<sequence length="168" mass="19246">LGRKEVPKISGTKGPVLPAPKLVIVKSENKESEEVKSTLMRLVKPQEIGLKVRRLINIRNGVIVEAENEEGVENLIKHKSLLEAGLKVEKPTKKKPVIMIYDVNAELTEEEVKEEVFSRNMHGSEIEQEQFRQEFEVRHKYKDARSGGKKNHIVVECSVRVRHKYKDA</sequence>
<proteinExistence type="predicted"/>
<name>A0A1B6JTB7_9HEMI</name>
<dbReference type="EMBL" id="GECU01005242">
    <property type="protein sequence ID" value="JAT02465.1"/>
    <property type="molecule type" value="Transcribed_RNA"/>
</dbReference>
<reference evidence="1" key="1">
    <citation type="submission" date="2015-11" db="EMBL/GenBank/DDBJ databases">
        <title>De novo transcriptome assembly of four potential Pierce s Disease insect vectors from Arizona vineyards.</title>
        <authorList>
            <person name="Tassone E.E."/>
        </authorList>
    </citation>
    <scope>NUCLEOTIDE SEQUENCE</scope>
</reference>
<protein>
    <submittedName>
        <fullName evidence="1">Uncharacterized protein</fullName>
    </submittedName>
</protein>
<gene>
    <name evidence="1" type="ORF">g.1305</name>
</gene>
<feature type="non-terminal residue" evidence="1">
    <location>
        <position position="1"/>
    </location>
</feature>
<feature type="non-terminal residue" evidence="1">
    <location>
        <position position="168"/>
    </location>
</feature>
<evidence type="ECO:0000313" key="1">
    <source>
        <dbReference type="EMBL" id="JAT02465.1"/>
    </source>
</evidence>
<dbReference type="AlphaFoldDB" id="A0A1B6JTB7"/>
<organism evidence="1">
    <name type="scientific">Homalodisca liturata</name>
    <dbReference type="NCBI Taxonomy" id="320908"/>
    <lineage>
        <taxon>Eukaryota</taxon>
        <taxon>Metazoa</taxon>
        <taxon>Ecdysozoa</taxon>
        <taxon>Arthropoda</taxon>
        <taxon>Hexapoda</taxon>
        <taxon>Insecta</taxon>
        <taxon>Pterygota</taxon>
        <taxon>Neoptera</taxon>
        <taxon>Paraneoptera</taxon>
        <taxon>Hemiptera</taxon>
        <taxon>Auchenorrhyncha</taxon>
        <taxon>Membracoidea</taxon>
        <taxon>Cicadellidae</taxon>
        <taxon>Cicadellinae</taxon>
        <taxon>Proconiini</taxon>
        <taxon>Homalodisca</taxon>
    </lineage>
</organism>
<accession>A0A1B6JTB7</accession>